<dbReference type="Proteomes" id="UP000234323">
    <property type="component" value="Unassembled WGS sequence"/>
</dbReference>
<evidence type="ECO:0000259" key="2">
    <source>
        <dbReference type="Pfam" id="PF26638"/>
    </source>
</evidence>
<keyword evidence="4" id="KW-1185">Reference proteome</keyword>
<reference evidence="3 4" key="1">
    <citation type="submission" date="2015-10" db="EMBL/GenBank/DDBJ databases">
        <title>Genome analyses suggest a sexual origin of heterokaryosis in a supposedly ancient asexual fungus.</title>
        <authorList>
            <person name="Ropars J."/>
            <person name="Sedzielewska K."/>
            <person name="Noel J."/>
            <person name="Charron P."/>
            <person name="Farinelli L."/>
            <person name="Marton T."/>
            <person name="Kruger M."/>
            <person name="Pelin A."/>
            <person name="Brachmann A."/>
            <person name="Corradi N."/>
        </authorList>
    </citation>
    <scope>NUCLEOTIDE SEQUENCE [LARGE SCALE GENOMIC DNA]</scope>
    <source>
        <strain evidence="3 4">A4</strain>
    </source>
</reference>
<name>A0A2I1GZL5_9GLOM</name>
<feature type="region of interest" description="Disordered" evidence="1">
    <location>
        <begin position="98"/>
        <end position="171"/>
    </location>
</feature>
<accession>A0A2I1GZL5</accession>
<protein>
    <recommendedName>
        <fullName evidence="2">DUF8211 domain-containing protein</fullName>
    </recommendedName>
</protein>
<evidence type="ECO:0000313" key="4">
    <source>
        <dbReference type="Proteomes" id="UP000234323"/>
    </source>
</evidence>
<dbReference type="AlphaFoldDB" id="A0A2I1GZL5"/>
<dbReference type="InterPro" id="IPR058524">
    <property type="entry name" value="DUF8211"/>
</dbReference>
<feature type="compositionally biased region" description="Basic and acidic residues" evidence="1">
    <location>
        <begin position="104"/>
        <end position="135"/>
    </location>
</feature>
<organism evidence="3 4">
    <name type="scientific">Rhizophagus irregularis</name>
    <dbReference type="NCBI Taxonomy" id="588596"/>
    <lineage>
        <taxon>Eukaryota</taxon>
        <taxon>Fungi</taxon>
        <taxon>Fungi incertae sedis</taxon>
        <taxon>Mucoromycota</taxon>
        <taxon>Glomeromycotina</taxon>
        <taxon>Glomeromycetes</taxon>
        <taxon>Glomerales</taxon>
        <taxon>Glomeraceae</taxon>
        <taxon>Rhizophagus</taxon>
    </lineage>
</organism>
<comment type="caution">
    <text evidence="3">The sequence shown here is derived from an EMBL/GenBank/DDBJ whole genome shotgun (WGS) entry which is preliminary data.</text>
</comment>
<evidence type="ECO:0000313" key="3">
    <source>
        <dbReference type="EMBL" id="PKY52077.1"/>
    </source>
</evidence>
<feature type="compositionally biased region" description="Basic and acidic residues" evidence="1">
    <location>
        <begin position="144"/>
        <end position="153"/>
    </location>
</feature>
<feature type="domain" description="DUF8211" evidence="2">
    <location>
        <begin position="31"/>
        <end position="114"/>
    </location>
</feature>
<dbReference type="EMBL" id="LLXI01001134">
    <property type="protein sequence ID" value="PKY52077.1"/>
    <property type="molecule type" value="Genomic_DNA"/>
</dbReference>
<gene>
    <name evidence="3" type="ORF">RhiirA4_424993</name>
</gene>
<proteinExistence type="predicted"/>
<evidence type="ECO:0000256" key="1">
    <source>
        <dbReference type="SAM" id="MobiDB-lite"/>
    </source>
</evidence>
<dbReference type="Pfam" id="PF26638">
    <property type="entry name" value="DUF8211"/>
    <property type="match status" value="1"/>
</dbReference>
<sequence>MNLLEITYLNNVTQPEETISSPTFLETSYTSPSVDNSFPISFKKFHVTKIKENRQQAHVPKELSGFRYMPSVNPCTKKKQEKHFERSRRRIFNKMKLQPGATHKMADKFELSTQDERRKKAQQAKRERQQREQHLAIEAAKQADIAEKKEKPHLSAPVGNISHRVLMRQAD</sequence>